<dbReference type="PANTHER" id="PTHR48075:SF5">
    <property type="entry name" value="3-HYDROXYBUTYRYL-COA DEHYDROGENASE"/>
    <property type="match status" value="1"/>
</dbReference>
<keyword evidence="3" id="KW-0560">Oxidoreductase</keyword>
<dbReference type="Pfam" id="PF02737">
    <property type="entry name" value="3HCDH_N"/>
    <property type="match status" value="1"/>
</dbReference>
<feature type="domain" description="3-hydroxyacyl-CoA dehydrogenase C-terminal" evidence="5">
    <location>
        <begin position="165"/>
        <end position="263"/>
    </location>
</feature>
<dbReference type="SUPFAM" id="SSF48179">
    <property type="entry name" value="6-phosphogluconate dehydrogenase C-terminal domain-like"/>
    <property type="match status" value="1"/>
</dbReference>
<evidence type="ECO:0000259" key="6">
    <source>
        <dbReference type="Pfam" id="PF02737"/>
    </source>
</evidence>
<dbReference type="InterPro" id="IPR022694">
    <property type="entry name" value="3-OHacyl-CoA_DH"/>
</dbReference>
<dbReference type="Pfam" id="PF00725">
    <property type="entry name" value="3HCDH"/>
    <property type="match status" value="1"/>
</dbReference>
<dbReference type="AlphaFoldDB" id="A0A9X3LBD0"/>
<keyword evidence="8" id="KW-1185">Reference proteome</keyword>
<name>A0A9X3LBD0_9BACI</name>
<accession>A0A9X3LBD0</accession>
<dbReference type="Gene3D" id="1.10.1040.10">
    <property type="entry name" value="N-(1-d-carboxylethyl)-l-norvaline Dehydrogenase, domain 2"/>
    <property type="match status" value="1"/>
</dbReference>
<reference evidence="7" key="1">
    <citation type="submission" date="2022-05" db="EMBL/GenBank/DDBJ databases">
        <authorList>
            <person name="Colautti A."/>
            <person name="Iacumin L."/>
        </authorList>
    </citation>
    <scope>NUCLEOTIDE SEQUENCE</scope>
    <source>
        <strain evidence="7">DSM 30747</strain>
    </source>
</reference>
<evidence type="ECO:0000256" key="1">
    <source>
        <dbReference type="ARBA" id="ARBA00005086"/>
    </source>
</evidence>
<dbReference type="GO" id="GO:0006635">
    <property type="term" value="P:fatty acid beta-oxidation"/>
    <property type="evidence" value="ECO:0007669"/>
    <property type="project" value="TreeGrafter"/>
</dbReference>
<dbReference type="InterPro" id="IPR008927">
    <property type="entry name" value="6-PGluconate_DH-like_C_sf"/>
</dbReference>
<dbReference type="InterPro" id="IPR006180">
    <property type="entry name" value="3-OHacyl-CoA_DH_CS"/>
</dbReference>
<comment type="pathway">
    <text evidence="1">Lipid metabolism; butanoate metabolism.</text>
</comment>
<proteinExistence type="inferred from homology"/>
<evidence type="ECO:0000313" key="7">
    <source>
        <dbReference type="EMBL" id="MCZ8534229.1"/>
    </source>
</evidence>
<dbReference type="GO" id="GO:0008691">
    <property type="term" value="F:3-hydroxybutyryl-CoA dehydrogenase activity"/>
    <property type="evidence" value="ECO:0007669"/>
    <property type="project" value="TreeGrafter"/>
</dbReference>
<dbReference type="PIRSF" id="PIRSF000105">
    <property type="entry name" value="HCDH"/>
    <property type="match status" value="1"/>
</dbReference>
<evidence type="ECO:0000256" key="2">
    <source>
        <dbReference type="ARBA" id="ARBA00009463"/>
    </source>
</evidence>
<evidence type="ECO:0000259" key="5">
    <source>
        <dbReference type="Pfam" id="PF00725"/>
    </source>
</evidence>
<dbReference type="EMBL" id="JAMKBI010000009">
    <property type="protein sequence ID" value="MCZ8534229.1"/>
    <property type="molecule type" value="Genomic_DNA"/>
</dbReference>
<evidence type="ECO:0000256" key="4">
    <source>
        <dbReference type="PIRSR" id="PIRSR000105-1"/>
    </source>
</evidence>
<dbReference type="InterPro" id="IPR013328">
    <property type="entry name" value="6PGD_dom2"/>
</dbReference>
<feature type="domain" description="3-hydroxyacyl-CoA dehydrogenase NAD binding" evidence="6">
    <location>
        <begin position="42"/>
        <end position="161"/>
    </location>
</feature>
<protein>
    <submittedName>
        <fullName evidence="7">3-hydroxyacyl-CoA dehydrogenase NAD-binding domain-containing protein</fullName>
    </submittedName>
</protein>
<dbReference type="PROSITE" id="PS00067">
    <property type="entry name" value="3HCDH"/>
    <property type="match status" value="1"/>
</dbReference>
<dbReference type="PANTHER" id="PTHR48075">
    <property type="entry name" value="3-HYDROXYACYL-COA DEHYDROGENASE FAMILY PROTEIN"/>
    <property type="match status" value="1"/>
</dbReference>
<dbReference type="InterPro" id="IPR006108">
    <property type="entry name" value="3HC_DH_C"/>
</dbReference>
<dbReference type="InterPro" id="IPR006176">
    <property type="entry name" value="3-OHacyl-CoA_DH_NAD-bd"/>
</dbReference>
<evidence type="ECO:0000256" key="3">
    <source>
        <dbReference type="ARBA" id="ARBA00023002"/>
    </source>
</evidence>
<dbReference type="Proteomes" id="UP001152172">
    <property type="component" value="Unassembled WGS sequence"/>
</dbReference>
<comment type="caution">
    <text evidence="7">The sequence shown here is derived from an EMBL/GenBank/DDBJ whole genome shotgun (WGS) entry which is preliminary data.</text>
</comment>
<sequence length="295" mass="33448">MEHVCIIGGGFMGASLAQYFLDAHVKVSLLEEDTIRRRALMTNKTFQEVRFLETIEDCKEVDFIIEAITENLQAKQQLFERIDDFFPSSTTFCTNTSSYLISKIAENVKNKERLIGTHFFSPAHITPLVEVVPSALTDDQHIQKTMTFLKSIDKKPVLLKKEIQGFVANRLQSALSREAMSLIQKGIVSAEELDFIAKWSLGIRLANTGPLEQRDINGIDTHMAIAKYVYPTLENCTEPLPVHADLIANNQLGMKTNRGFYDWSKTDKKQYMSHKDDFLLNIIRAVSAQDEEVGK</sequence>
<dbReference type="Gene3D" id="3.40.50.720">
    <property type="entry name" value="NAD(P)-binding Rossmann-like Domain"/>
    <property type="match status" value="1"/>
</dbReference>
<dbReference type="SUPFAM" id="SSF51735">
    <property type="entry name" value="NAD(P)-binding Rossmann-fold domains"/>
    <property type="match status" value="1"/>
</dbReference>
<organism evidence="7 8">
    <name type="scientific">Psychrobacillus psychrodurans</name>
    <dbReference type="NCBI Taxonomy" id="126157"/>
    <lineage>
        <taxon>Bacteria</taxon>
        <taxon>Bacillati</taxon>
        <taxon>Bacillota</taxon>
        <taxon>Bacilli</taxon>
        <taxon>Bacillales</taxon>
        <taxon>Bacillaceae</taxon>
        <taxon>Psychrobacillus</taxon>
    </lineage>
</organism>
<dbReference type="RefSeq" id="WP_269922437.1">
    <property type="nucleotide sequence ID" value="NZ_JAMKBI010000009.1"/>
</dbReference>
<dbReference type="InterPro" id="IPR036291">
    <property type="entry name" value="NAD(P)-bd_dom_sf"/>
</dbReference>
<feature type="site" description="Important for catalytic activity" evidence="4">
    <location>
        <position position="118"/>
    </location>
</feature>
<gene>
    <name evidence="7" type="ORF">M9R61_12985</name>
</gene>
<dbReference type="GO" id="GO:0070403">
    <property type="term" value="F:NAD+ binding"/>
    <property type="evidence" value="ECO:0007669"/>
    <property type="project" value="InterPro"/>
</dbReference>
<evidence type="ECO:0000313" key="8">
    <source>
        <dbReference type="Proteomes" id="UP001152172"/>
    </source>
</evidence>
<comment type="similarity">
    <text evidence="2">Belongs to the 3-hydroxyacyl-CoA dehydrogenase family.</text>
</comment>